<evidence type="ECO:0000256" key="1">
    <source>
        <dbReference type="ARBA" id="ARBA00022658"/>
    </source>
</evidence>
<dbReference type="InterPro" id="IPR001895">
    <property type="entry name" value="RASGEF_cat_dom"/>
</dbReference>
<dbReference type="PROSITE" id="PS50009">
    <property type="entry name" value="RASGEF_CAT"/>
    <property type="match status" value="1"/>
</dbReference>
<dbReference type="Proteomes" id="UP000317494">
    <property type="component" value="Unassembled WGS sequence"/>
</dbReference>
<dbReference type="PANTHER" id="PTHR23113:SF368">
    <property type="entry name" value="CELL DIVISION CONTROL PROTEIN 25"/>
    <property type="match status" value="1"/>
</dbReference>
<dbReference type="GO" id="GO:0005886">
    <property type="term" value="C:plasma membrane"/>
    <property type="evidence" value="ECO:0007669"/>
    <property type="project" value="TreeGrafter"/>
</dbReference>
<keyword evidence="7" id="KW-1185">Reference proteome</keyword>
<feature type="domain" description="N-terminal Ras-GEF" evidence="5">
    <location>
        <begin position="577"/>
        <end position="706"/>
    </location>
</feature>
<evidence type="ECO:0000313" key="7">
    <source>
        <dbReference type="Proteomes" id="UP000317494"/>
    </source>
</evidence>
<dbReference type="PANTHER" id="PTHR23113">
    <property type="entry name" value="GUANINE NUCLEOTIDE EXCHANGE FACTOR"/>
    <property type="match status" value="1"/>
</dbReference>
<organism evidence="6 7">
    <name type="scientific">Synchytrium endobioticum</name>
    <dbReference type="NCBI Taxonomy" id="286115"/>
    <lineage>
        <taxon>Eukaryota</taxon>
        <taxon>Fungi</taxon>
        <taxon>Fungi incertae sedis</taxon>
        <taxon>Chytridiomycota</taxon>
        <taxon>Chytridiomycota incertae sedis</taxon>
        <taxon>Chytridiomycetes</taxon>
        <taxon>Synchytriales</taxon>
        <taxon>Synchytriaceae</taxon>
        <taxon>Synchytrium</taxon>
    </lineage>
</organism>
<dbReference type="GO" id="GO:0007265">
    <property type="term" value="P:Ras protein signal transduction"/>
    <property type="evidence" value="ECO:0007669"/>
    <property type="project" value="TreeGrafter"/>
</dbReference>
<sequence length="1426" mass="154136">MDVALRAMYGPGDAAGGVPSDSSCGWPSSRFVAAIVLDSHPELARKTPSLCLAVDFVSNVMKYNVVHLARVLTILREREVIGSQSNTQCIGIAVDAGLSFSLVRTTPTMPLALFEEESGTCTGDPPHSPSVMSGAAIEAPSSLSLWDEGYDLERSHGLPSFMGMLPHDAAEFAAELQQLKQGRTYPAKVTPLLQGKEDVIIKLDFNGIHILTEHLEELLHLELQHVLQYSYNRTKQTFSMSHLDHDGLLSQYKFVTPRYFDIFNFLGKAITAVIKMSNATNTVIPPRFADYNRDSPTVIELPRIPILFRPSAPALTASSQIFSCRPPTIPGSSGVQLSPMSNSGTSAFLTSSPTSHKPLAGLFDGVTTTSGHVVHASTLQKVAIAEIPVEEKYAGFDETVHLKLKELERVPASPPSSIPETPTESKQTEFQFDVGLAPQLSEPSSTSSSAVNLKSPTPTGEGKYTFATLSKLMSKRTVVAAGSEPALNQPLYGRTGSRAKWVVDKWAASTDALAHATVSMRKFAASSSAALNQMSNRTSADILPGNSSIITPHSPTVLKIRDTNNREVLIKNLRDSTAYEIVAGTPEALVDALVDDPDVSYREVFLLTFRHFLTPLNFLKRLRVKFEQSSLEMDGPVDATQVVDGNLPSIIMHRIVSLLKKWVGEHTYDFVAQDMRAALGDFLDEVRTSDYKGHAEQIQHIISYEMALAEGFLKRKGAAVSLSVESPTTPVEPVQQSIAKVRELLTAFDLMSYKAKNIAQQLTLTDSQMFRAIKPEEFAIFLWGDKSVEGGRPLQEYIERFNRIGYWVGTIVCSYEQSGKRTEAIEKFIKIGKRCLDLQNFNSAMAIFSGLNTIAVSRLKKSWANVSSRVMSLYKELEDTLSYRGNYKAYRDLEHLAKPPLIPFFGLMIKDLTFLNDGNQKILSNGLINFEKNRLIFNVINSIQQFQRDRYQIMPASVQLSRLVDPPESKSAADRHVIATSPTSLTSGSAGTLRGFLSLVALSSSSMATPFSPVSEQGGTDFSITASKTGLSPALFKVLTAAEQQPPVSSIAPGNAPITRSTEQIAGSNESFFGPCQAVAEVEEGEARYAISPTTIVKTSSSVIQSENASPTISNASTIGSTTPIVNNGGWSSSTALGKRPSLDTIGPPEQFCSSTSTSITGYGPPSLIIPHTQSGMMSFEAIASTLSINANTVTPSQLRSDIGIMRLEQSSNPRSPITFEDIWCTVAKSLQSPTSQTGPSDAVTQTPGNEVGDCDDAEGDDHSGDISYINPLGIVAPPSDIEVERATMAPHTATSSQQFDAPTPKAVRMMLCRLPSQMTTGPVPPKSAETSPILAHVFDIAPSAARARSDSASTVVKLDMNAPAFATSHQPETSPCVPKGHRTDRLVLPPVLSVLSTFGTSLYSADGPDSVLPRAIQTSLSTNPL</sequence>
<accession>A0A507CWA6</accession>
<feature type="domain" description="Ras-GEF" evidence="4">
    <location>
        <begin position="754"/>
        <end position="983"/>
    </location>
</feature>
<evidence type="ECO:0000259" key="5">
    <source>
        <dbReference type="PROSITE" id="PS50212"/>
    </source>
</evidence>
<dbReference type="CDD" id="cd00155">
    <property type="entry name" value="RasGEF"/>
    <property type="match status" value="1"/>
</dbReference>
<dbReference type="CDD" id="cd06224">
    <property type="entry name" value="REM"/>
    <property type="match status" value="1"/>
</dbReference>
<dbReference type="InterPro" id="IPR023578">
    <property type="entry name" value="Ras_GEF_dom_sf"/>
</dbReference>
<dbReference type="Pfam" id="PF00617">
    <property type="entry name" value="RasGEF"/>
    <property type="match status" value="1"/>
</dbReference>
<dbReference type="InterPro" id="IPR036964">
    <property type="entry name" value="RASGEF_cat_dom_sf"/>
</dbReference>
<dbReference type="Pfam" id="PF00618">
    <property type="entry name" value="RasGEF_N"/>
    <property type="match status" value="1"/>
</dbReference>
<protein>
    <recommendedName>
        <fullName evidence="8">Ras-GEF domain-containing protein</fullName>
    </recommendedName>
</protein>
<dbReference type="SUPFAM" id="SSF48366">
    <property type="entry name" value="Ras GEF"/>
    <property type="match status" value="1"/>
</dbReference>
<evidence type="ECO:0000256" key="2">
    <source>
        <dbReference type="PROSITE-ProRule" id="PRU00168"/>
    </source>
</evidence>
<keyword evidence="1 2" id="KW-0344">Guanine-nucleotide releasing factor</keyword>
<dbReference type="InterPro" id="IPR019804">
    <property type="entry name" value="Ras_G-nucl-exch_fac_CS"/>
</dbReference>
<dbReference type="Gene3D" id="1.10.840.10">
    <property type="entry name" value="Ras guanine-nucleotide exchange factors catalytic domain"/>
    <property type="match status" value="1"/>
</dbReference>
<dbReference type="STRING" id="286115.A0A507CWA6"/>
<dbReference type="SMART" id="SM00229">
    <property type="entry name" value="RasGEFN"/>
    <property type="match status" value="1"/>
</dbReference>
<feature type="region of interest" description="Disordered" evidence="3">
    <location>
        <begin position="1231"/>
        <end position="1263"/>
    </location>
</feature>
<dbReference type="Gene3D" id="1.20.870.10">
    <property type="entry name" value="Son of sevenless (SoS) protein Chain: S domain 1"/>
    <property type="match status" value="1"/>
</dbReference>
<evidence type="ECO:0000259" key="4">
    <source>
        <dbReference type="PROSITE" id="PS50009"/>
    </source>
</evidence>
<evidence type="ECO:0000256" key="3">
    <source>
        <dbReference type="SAM" id="MobiDB-lite"/>
    </source>
</evidence>
<dbReference type="GO" id="GO:0005085">
    <property type="term" value="F:guanyl-nucleotide exchange factor activity"/>
    <property type="evidence" value="ECO:0007669"/>
    <property type="project" value="UniProtKB-KW"/>
</dbReference>
<comment type="caution">
    <text evidence="6">The sequence shown here is derived from an EMBL/GenBank/DDBJ whole genome shotgun (WGS) entry which is preliminary data.</text>
</comment>
<evidence type="ECO:0000313" key="6">
    <source>
        <dbReference type="EMBL" id="TPX43444.1"/>
    </source>
</evidence>
<gene>
    <name evidence="6" type="ORF">SeMB42_g04719</name>
</gene>
<dbReference type="InterPro" id="IPR000651">
    <property type="entry name" value="Ras-like_Gua-exchang_fac_N"/>
</dbReference>
<dbReference type="VEuPathDB" id="FungiDB:SeMB42_g04719"/>
<name>A0A507CWA6_9FUNG</name>
<dbReference type="InterPro" id="IPR008937">
    <property type="entry name" value="Ras-like_GEF"/>
</dbReference>
<proteinExistence type="predicted"/>
<dbReference type="PROSITE" id="PS00720">
    <property type="entry name" value="RASGEF"/>
    <property type="match status" value="1"/>
</dbReference>
<dbReference type="EMBL" id="QEAN01000199">
    <property type="protein sequence ID" value="TPX43444.1"/>
    <property type="molecule type" value="Genomic_DNA"/>
</dbReference>
<dbReference type="PROSITE" id="PS50212">
    <property type="entry name" value="RASGEF_NTER"/>
    <property type="match status" value="1"/>
</dbReference>
<feature type="region of interest" description="Disordered" evidence="3">
    <location>
        <begin position="438"/>
        <end position="457"/>
    </location>
</feature>
<feature type="compositionally biased region" description="Polar residues" evidence="3">
    <location>
        <begin position="1231"/>
        <end position="1249"/>
    </location>
</feature>
<reference evidence="6 7" key="1">
    <citation type="journal article" date="2019" name="Sci. Rep.">
        <title>Comparative genomics of chytrid fungi reveal insights into the obligate biotrophic and pathogenic lifestyle of Synchytrium endobioticum.</title>
        <authorList>
            <person name="van de Vossenberg B.T.L.H."/>
            <person name="Warris S."/>
            <person name="Nguyen H.D.T."/>
            <person name="van Gent-Pelzer M.P.E."/>
            <person name="Joly D.L."/>
            <person name="van de Geest H.C."/>
            <person name="Bonants P.J.M."/>
            <person name="Smith D.S."/>
            <person name="Levesque C.A."/>
            <person name="van der Lee T.A.J."/>
        </authorList>
    </citation>
    <scope>NUCLEOTIDE SEQUENCE [LARGE SCALE GENOMIC DNA]</scope>
    <source>
        <strain evidence="6 7">MB42</strain>
    </source>
</reference>
<evidence type="ECO:0008006" key="8">
    <source>
        <dbReference type="Google" id="ProtNLM"/>
    </source>
</evidence>
<dbReference type="SMART" id="SM00147">
    <property type="entry name" value="RasGEF"/>
    <property type="match status" value="1"/>
</dbReference>